<comment type="caution">
    <text evidence="1">The sequence shown here is derived from an EMBL/GenBank/DDBJ whole genome shotgun (WGS) entry which is preliminary data.</text>
</comment>
<evidence type="ECO:0000313" key="2">
    <source>
        <dbReference type="Proteomes" id="UP000661112"/>
    </source>
</evidence>
<reference evidence="1 2" key="1">
    <citation type="journal article" date="2020" name="ISME J.">
        <title>Comparative genomics reveals insights into cyanobacterial evolution and habitat adaptation.</title>
        <authorList>
            <person name="Chen M.Y."/>
            <person name="Teng W.K."/>
            <person name="Zhao L."/>
            <person name="Hu C.X."/>
            <person name="Zhou Y.K."/>
            <person name="Han B.P."/>
            <person name="Song L.R."/>
            <person name="Shu W.S."/>
        </authorList>
    </citation>
    <scope>NUCLEOTIDE SEQUENCE [LARGE SCALE GENOMIC DNA]</scope>
    <source>
        <strain evidence="1 2">FACHB-119</strain>
    </source>
</reference>
<dbReference type="EMBL" id="JACJSG010000030">
    <property type="protein sequence ID" value="MBD2503015.1"/>
    <property type="molecule type" value="Genomic_DNA"/>
</dbReference>
<keyword evidence="2" id="KW-1185">Reference proteome</keyword>
<sequence length="250" mass="28877">MIVNATPTGWEVIYHRAHALLAAQLAGQWKRKNSPPRIYETLAAISHHDDLEKEWEEDNLTEAGAPKDFLMTNDTLTPDSTEESFKKLADLAKNARYRGRWVAMLISMHISRLNESKRGQCAAFDKFLDEQLENQQHYREELGIEKDDTVAAYAFMQWCDRLSLILCQKELPADERFLEISKGPDGKRYDIMQRSDNLVTVEPWPFEDDKFTVNVEACDLHKVKFKSNAELTKALQTAPIKVLEWTFIKS</sequence>
<proteinExistence type="predicted"/>
<organism evidence="1 2">
    <name type="scientific">Anabaena azotica FACHB-119</name>
    <dbReference type="NCBI Taxonomy" id="947527"/>
    <lineage>
        <taxon>Bacteria</taxon>
        <taxon>Bacillati</taxon>
        <taxon>Cyanobacteriota</taxon>
        <taxon>Cyanophyceae</taxon>
        <taxon>Nostocales</taxon>
        <taxon>Nostocaceae</taxon>
        <taxon>Anabaena</taxon>
        <taxon>Anabaena azotica</taxon>
    </lineage>
</organism>
<accession>A0ABR8D9N6</accession>
<dbReference type="RefSeq" id="WP_190475818.1">
    <property type="nucleotide sequence ID" value="NZ_JACJSG010000030.1"/>
</dbReference>
<name>A0ABR8D9N6_9NOST</name>
<dbReference type="InterPro" id="IPR024992">
    <property type="entry name" value="DUF3891"/>
</dbReference>
<gene>
    <name evidence="1" type="ORF">H6G83_20810</name>
</gene>
<dbReference type="Proteomes" id="UP000661112">
    <property type="component" value="Unassembled WGS sequence"/>
</dbReference>
<evidence type="ECO:0000313" key="1">
    <source>
        <dbReference type="EMBL" id="MBD2503015.1"/>
    </source>
</evidence>
<dbReference type="Pfam" id="PF13030">
    <property type="entry name" value="DUF3891"/>
    <property type="match status" value="1"/>
</dbReference>
<protein>
    <submittedName>
        <fullName evidence="1">DUF3891 family protein</fullName>
    </submittedName>
</protein>